<dbReference type="AlphaFoldDB" id="A0A559K5R9"/>
<comment type="caution">
    <text evidence="3">The sequence shown here is derived from an EMBL/GenBank/DDBJ whole genome shotgun (WGS) entry which is preliminary data.</text>
</comment>
<evidence type="ECO:0000313" key="4">
    <source>
        <dbReference type="Proteomes" id="UP000317036"/>
    </source>
</evidence>
<dbReference type="OrthoDB" id="9799681at2"/>
<accession>A0A559K5R9</accession>
<dbReference type="PANTHER" id="PTHR13947:SF37">
    <property type="entry name" value="LD18367P"/>
    <property type="match status" value="1"/>
</dbReference>
<proteinExistence type="predicted"/>
<evidence type="ECO:0000259" key="2">
    <source>
        <dbReference type="PROSITE" id="PS51186"/>
    </source>
</evidence>
<evidence type="ECO:0000256" key="1">
    <source>
        <dbReference type="ARBA" id="ARBA00022679"/>
    </source>
</evidence>
<dbReference type="RefSeq" id="WP_144851639.1">
    <property type="nucleotide sequence ID" value="NZ_VNJI01000036.1"/>
</dbReference>
<organism evidence="3 4">
    <name type="scientific">Paenibacillus cremeus</name>
    <dbReference type="NCBI Taxonomy" id="2163881"/>
    <lineage>
        <taxon>Bacteria</taxon>
        <taxon>Bacillati</taxon>
        <taxon>Bacillota</taxon>
        <taxon>Bacilli</taxon>
        <taxon>Bacillales</taxon>
        <taxon>Paenibacillaceae</taxon>
        <taxon>Paenibacillus</taxon>
    </lineage>
</organism>
<dbReference type="SUPFAM" id="SSF55729">
    <property type="entry name" value="Acyl-CoA N-acyltransferases (Nat)"/>
    <property type="match status" value="1"/>
</dbReference>
<sequence length="160" mass="18703">MISVFNQQFREEIINLILHVQNVENDLNITIEEQPDLLDIETHYLHNGGQFWVALDNKEKVIGSIGLLNLSNEISVLKKFFVYEHYRGKEHSIGQNLFNVLAEYAKAQGTKTILLDTPSIAKRSHRFYEKNGFIQIHKDELPIQYDYPDRISLLYRLDLS</sequence>
<gene>
    <name evidence="3" type="ORF">FPZ49_23575</name>
</gene>
<evidence type="ECO:0000313" key="3">
    <source>
        <dbReference type="EMBL" id="TVY07472.1"/>
    </source>
</evidence>
<dbReference type="PROSITE" id="PS51186">
    <property type="entry name" value="GNAT"/>
    <property type="match status" value="1"/>
</dbReference>
<dbReference type="Gene3D" id="3.40.630.30">
    <property type="match status" value="1"/>
</dbReference>
<dbReference type="EMBL" id="VNJI01000036">
    <property type="protein sequence ID" value="TVY07472.1"/>
    <property type="molecule type" value="Genomic_DNA"/>
</dbReference>
<dbReference type="CDD" id="cd04301">
    <property type="entry name" value="NAT_SF"/>
    <property type="match status" value="1"/>
</dbReference>
<dbReference type="InterPro" id="IPR050769">
    <property type="entry name" value="NAT_camello-type"/>
</dbReference>
<keyword evidence="1 3" id="KW-0808">Transferase</keyword>
<dbReference type="PANTHER" id="PTHR13947">
    <property type="entry name" value="GNAT FAMILY N-ACETYLTRANSFERASE"/>
    <property type="match status" value="1"/>
</dbReference>
<keyword evidence="4" id="KW-1185">Reference proteome</keyword>
<dbReference type="Pfam" id="PF00583">
    <property type="entry name" value="Acetyltransf_1"/>
    <property type="match status" value="1"/>
</dbReference>
<dbReference type="Proteomes" id="UP000317036">
    <property type="component" value="Unassembled WGS sequence"/>
</dbReference>
<protein>
    <submittedName>
        <fullName evidence="3">GNAT family N-acetyltransferase</fullName>
    </submittedName>
</protein>
<reference evidence="3 4" key="1">
    <citation type="submission" date="2019-07" db="EMBL/GenBank/DDBJ databases">
        <authorList>
            <person name="Kim J."/>
        </authorList>
    </citation>
    <scope>NUCLEOTIDE SEQUENCE [LARGE SCALE GENOMIC DNA]</scope>
    <source>
        <strain evidence="3 4">JC52</strain>
    </source>
</reference>
<dbReference type="InterPro" id="IPR000182">
    <property type="entry name" value="GNAT_dom"/>
</dbReference>
<dbReference type="GO" id="GO:0008080">
    <property type="term" value="F:N-acetyltransferase activity"/>
    <property type="evidence" value="ECO:0007669"/>
    <property type="project" value="InterPro"/>
</dbReference>
<name>A0A559K5R9_9BACL</name>
<dbReference type="InterPro" id="IPR016181">
    <property type="entry name" value="Acyl_CoA_acyltransferase"/>
</dbReference>
<feature type="domain" description="N-acetyltransferase" evidence="2">
    <location>
        <begin position="7"/>
        <end position="160"/>
    </location>
</feature>